<keyword evidence="2" id="KW-0732">Signal</keyword>
<dbReference type="Proteomes" id="UP000614601">
    <property type="component" value="Unassembled WGS sequence"/>
</dbReference>
<feature type="signal peptide" evidence="2">
    <location>
        <begin position="1"/>
        <end position="20"/>
    </location>
</feature>
<dbReference type="AlphaFoldDB" id="A0A811LA90"/>
<feature type="chain" id="PRO_5035595432" evidence="2">
    <location>
        <begin position="21"/>
        <end position="183"/>
    </location>
</feature>
<sequence length="183" mass="19860">MSDILHLFVTTSQLIVLTLSIIQCGGKKRKEYAAQSVQKPVTIQKKPVISSSSSPGKKNSNDALNGSDSDTARKKLQQLRSNSADQLPKDGSKSGTQKGSDSKDNIQKASGSKDNEQKEEEVKEVSAVSKSEKKDADDKNLQKGPLIPDKNPKTDEKEQLSGCKADSQHSQMSQKSNISVDQM</sequence>
<feature type="region of interest" description="Disordered" evidence="1">
    <location>
        <begin position="34"/>
        <end position="183"/>
    </location>
</feature>
<dbReference type="Proteomes" id="UP000783686">
    <property type="component" value="Unassembled WGS sequence"/>
</dbReference>
<organism evidence="3 4">
    <name type="scientific">Bursaphelenchus okinawaensis</name>
    <dbReference type="NCBI Taxonomy" id="465554"/>
    <lineage>
        <taxon>Eukaryota</taxon>
        <taxon>Metazoa</taxon>
        <taxon>Ecdysozoa</taxon>
        <taxon>Nematoda</taxon>
        <taxon>Chromadorea</taxon>
        <taxon>Rhabditida</taxon>
        <taxon>Tylenchina</taxon>
        <taxon>Tylenchomorpha</taxon>
        <taxon>Aphelenchoidea</taxon>
        <taxon>Aphelenchoididae</taxon>
        <taxon>Bursaphelenchus</taxon>
    </lineage>
</organism>
<reference evidence="3" key="1">
    <citation type="submission" date="2020-09" db="EMBL/GenBank/DDBJ databases">
        <authorList>
            <person name="Kikuchi T."/>
        </authorList>
    </citation>
    <scope>NUCLEOTIDE SEQUENCE</scope>
    <source>
        <strain evidence="3">SH1</strain>
    </source>
</reference>
<dbReference type="EMBL" id="CAJFCW020000005">
    <property type="protein sequence ID" value="CAG9119928.1"/>
    <property type="molecule type" value="Genomic_DNA"/>
</dbReference>
<evidence type="ECO:0000256" key="2">
    <source>
        <dbReference type="SAM" id="SignalP"/>
    </source>
</evidence>
<keyword evidence="4" id="KW-1185">Reference proteome</keyword>
<gene>
    <name evidence="3" type="ORF">BOKJ2_LOCUS11120</name>
</gene>
<feature type="compositionally biased region" description="Polar residues" evidence="1">
    <location>
        <begin position="55"/>
        <end position="69"/>
    </location>
</feature>
<evidence type="ECO:0000313" key="4">
    <source>
        <dbReference type="Proteomes" id="UP000614601"/>
    </source>
</evidence>
<feature type="compositionally biased region" description="Basic and acidic residues" evidence="1">
    <location>
        <begin position="100"/>
        <end position="141"/>
    </location>
</feature>
<accession>A0A811LA90</accession>
<feature type="compositionally biased region" description="Basic and acidic residues" evidence="1">
    <location>
        <begin position="150"/>
        <end position="159"/>
    </location>
</feature>
<dbReference type="EMBL" id="CAJFDH010000005">
    <property type="protein sequence ID" value="CAD5224520.1"/>
    <property type="molecule type" value="Genomic_DNA"/>
</dbReference>
<evidence type="ECO:0000256" key="1">
    <source>
        <dbReference type="SAM" id="MobiDB-lite"/>
    </source>
</evidence>
<evidence type="ECO:0000313" key="3">
    <source>
        <dbReference type="EMBL" id="CAD5224520.1"/>
    </source>
</evidence>
<feature type="compositionally biased region" description="Polar residues" evidence="1">
    <location>
        <begin position="168"/>
        <end position="183"/>
    </location>
</feature>
<protein>
    <submittedName>
        <fullName evidence="3">Uncharacterized protein</fullName>
    </submittedName>
</protein>
<name>A0A811LA90_9BILA</name>
<proteinExistence type="predicted"/>
<comment type="caution">
    <text evidence="3">The sequence shown here is derived from an EMBL/GenBank/DDBJ whole genome shotgun (WGS) entry which is preliminary data.</text>
</comment>